<protein>
    <submittedName>
        <fullName evidence="3">M61 family peptidase</fullName>
    </submittedName>
</protein>
<evidence type="ECO:0000259" key="1">
    <source>
        <dbReference type="Pfam" id="PF05299"/>
    </source>
</evidence>
<accession>A0AAE3KTQ2</accession>
<dbReference type="Pfam" id="PF05299">
    <property type="entry name" value="Peptidase_M61"/>
    <property type="match status" value="1"/>
</dbReference>
<name>A0AAE3KTQ2_9BACT</name>
<evidence type="ECO:0000313" key="3">
    <source>
        <dbReference type="EMBL" id="MCP9764707.1"/>
    </source>
</evidence>
<comment type="caution">
    <text evidence="3">The sequence shown here is derived from an EMBL/GenBank/DDBJ whole genome shotgun (WGS) entry which is preliminary data.</text>
</comment>
<proteinExistence type="predicted"/>
<dbReference type="InterPro" id="IPR007963">
    <property type="entry name" value="Peptidase_M61_catalytic"/>
</dbReference>
<dbReference type="Gene3D" id="2.60.40.3650">
    <property type="match status" value="1"/>
</dbReference>
<gene>
    <name evidence="3" type="ORF">EGI31_17345</name>
</gene>
<dbReference type="InterPro" id="IPR040756">
    <property type="entry name" value="Peptidase_M61_N"/>
</dbReference>
<feature type="domain" description="Peptidase M61 catalytic" evidence="1">
    <location>
        <begin position="261"/>
        <end position="375"/>
    </location>
</feature>
<keyword evidence="4" id="KW-1185">Reference proteome</keyword>
<dbReference type="InterPro" id="IPR027268">
    <property type="entry name" value="Peptidase_M4/M1_CTD_sf"/>
</dbReference>
<dbReference type="Gene3D" id="1.10.390.10">
    <property type="entry name" value="Neutral Protease Domain 2"/>
    <property type="match status" value="1"/>
</dbReference>
<dbReference type="RefSeq" id="WP_255038399.1">
    <property type="nucleotide sequence ID" value="NZ_RJUF01000175.1"/>
</dbReference>
<dbReference type="Pfam" id="PF17899">
    <property type="entry name" value="Peptidase_M61_N"/>
    <property type="match status" value="1"/>
</dbReference>
<feature type="domain" description="Peptidase M61 N-terminal" evidence="2">
    <location>
        <begin position="10"/>
        <end position="170"/>
    </location>
</feature>
<reference evidence="3 4" key="1">
    <citation type="submission" date="2018-11" db="EMBL/GenBank/DDBJ databases">
        <title>Novel bacteria species description.</title>
        <authorList>
            <person name="Han J.-H."/>
        </authorList>
    </citation>
    <scope>NUCLEOTIDE SEQUENCE [LARGE SCALE GENOMIC DNA]</scope>
    <source>
        <strain evidence="3 4">KCTC23259</strain>
    </source>
</reference>
<dbReference type="EMBL" id="RJUF01000175">
    <property type="protein sequence ID" value="MCP9764707.1"/>
    <property type="molecule type" value="Genomic_DNA"/>
</dbReference>
<evidence type="ECO:0000313" key="4">
    <source>
        <dbReference type="Proteomes" id="UP001204144"/>
    </source>
</evidence>
<dbReference type="SUPFAM" id="SSF55486">
    <property type="entry name" value="Metalloproteases ('zincins'), catalytic domain"/>
    <property type="match status" value="1"/>
</dbReference>
<sequence length="469" mass="55220">MIQYFFSFLPENNLVDIRILIPKVQEKSLELHLPMWRPGRYQLQNFVKNVLNFSARVQNGEKLEWRKSQKNIWQVADTQDKNVEIRYQYFAKELNAGSSFVNKHFLYVNPVNLCLYLPKLINETFEVNIYRESTESEYSGGLGVVSYGNTLKLQPKDFHHFFDSPFIISKGILHERFSVGEVWFHVWIEGVFQIDKQRLIRDLSKIAETQIRIFGEFPEQDYHFMLIVPENTFYHGVEHRNSTVMVLGENGVLPETYYNDLLGLASHELFHAWNIAKIRPKELLPYDYGKENYFETCFVAEGFTTYYGDKILLESGVIGYEEYLHELETTFRRHFEESDNASQSLLESSFDLWVDGYEKGTPNKKVSVYSKGAIVALILDLKIRAKFKEKKSLDHVMKVLWKRYGDMKRGYTYLDIQKIAERVYGENLREYFEIAIEGNGSIFDYTSSHLVYLGLQLEWIEDKCRLKVL</sequence>
<dbReference type="Proteomes" id="UP001204144">
    <property type="component" value="Unassembled WGS sequence"/>
</dbReference>
<dbReference type="AlphaFoldDB" id="A0AAE3KTQ2"/>
<evidence type="ECO:0000259" key="2">
    <source>
        <dbReference type="Pfam" id="PF17899"/>
    </source>
</evidence>
<organism evidence="3 4">
    <name type="scientific">Lacihabitans soyangensis</name>
    <dbReference type="NCBI Taxonomy" id="869394"/>
    <lineage>
        <taxon>Bacteria</taxon>
        <taxon>Pseudomonadati</taxon>
        <taxon>Bacteroidota</taxon>
        <taxon>Cytophagia</taxon>
        <taxon>Cytophagales</taxon>
        <taxon>Leadbetterellaceae</taxon>
        <taxon>Lacihabitans</taxon>
    </lineage>
</organism>